<name>E2AMX7_CAMFO</name>
<dbReference type="InParanoid" id="E2AMX7"/>
<dbReference type="Proteomes" id="UP000000311">
    <property type="component" value="Unassembled WGS sequence"/>
</dbReference>
<reference evidence="2 3" key="1">
    <citation type="journal article" date="2010" name="Science">
        <title>Genomic comparison of the ants Camponotus floridanus and Harpegnathos saltator.</title>
        <authorList>
            <person name="Bonasio R."/>
            <person name="Zhang G."/>
            <person name="Ye C."/>
            <person name="Mutti N.S."/>
            <person name="Fang X."/>
            <person name="Qin N."/>
            <person name="Donahue G."/>
            <person name="Yang P."/>
            <person name="Li Q."/>
            <person name="Li C."/>
            <person name="Zhang P."/>
            <person name="Huang Z."/>
            <person name="Berger S.L."/>
            <person name="Reinberg D."/>
            <person name="Wang J."/>
            <person name="Liebig J."/>
        </authorList>
    </citation>
    <scope>NUCLEOTIDE SEQUENCE [LARGE SCALE GENOMIC DNA]</scope>
    <source>
        <strain evidence="3">C129</strain>
    </source>
</reference>
<evidence type="ECO:0000313" key="3">
    <source>
        <dbReference type="Proteomes" id="UP000000311"/>
    </source>
</evidence>
<keyword evidence="3" id="KW-1185">Reference proteome</keyword>
<dbReference type="EMBL" id="GL440966">
    <property type="protein sequence ID" value="EFN65213.1"/>
    <property type="molecule type" value="Genomic_DNA"/>
</dbReference>
<keyword evidence="1" id="KW-0472">Membrane</keyword>
<keyword evidence="1" id="KW-0812">Transmembrane</keyword>
<keyword evidence="1" id="KW-1133">Transmembrane helix</keyword>
<organism evidence="3">
    <name type="scientific">Camponotus floridanus</name>
    <name type="common">Florida carpenter ant</name>
    <dbReference type="NCBI Taxonomy" id="104421"/>
    <lineage>
        <taxon>Eukaryota</taxon>
        <taxon>Metazoa</taxon>
        <taxon>Ecdysozoa</taxon>
        <taxon>Arthropoda</taxon>
        <taxon>Hexapoda</taxon>
        <taxon>Insecta</taxon>
        <taxon>Pterygota</taxon>
        <taxon>Neoptera</taxon>
        <taxon>Endopterygota</taxon>
        <taxon>Hymenoptera</taxon>
        <taxon>Apocrita</taxon>
        <taxon>Aculeata</taxon>
        <taxon>Formicoidea</taxon>
        <taxon>Formicidae</taxon>
        <taxon>Formicinae</taxon>
        <taxon>Camponotus</taxon>
    </lineage>
</organism>
<feature type="transmembrane region" description="Helical" evidence="1">
    <location>
        <begin position="66"/>
        <end position="89"/>
    </location>
</feature>
<evidence type="ECO:0000313" key="2">
    <source>
        <dbReference type="EMBL" id="EFN65213.1"/>
    </source>
</evidence>
<accession>E2AMX7</accession>
<evidence type="ECO:0000256" key="1">
    <source>
        <dbReference type="SAM" id="Phobius"/>
    </source>
</evidence>
<protein>
    <submittedName>
        <fullName evidence="2">Uncharacterized protein</fullName>
    </submittedName>
</protein>
<gene>
    <name evidence="2" type="ORF">EAG_02286</name>
</gene>
<dbReference type="AlphaFoldDB" id="E2AMX7"/>
<proteinExistence type="predicted"/>
<sequence>MYLSGKKEEILQRGIDLTEFLRVCERWMKYGERNIIDNSLYDIKLEVSASVAWQITLNGRKLGPIALFHLAGIGTNLVTCACRALVFILNFSFAFRSSETTATRNPANRFYANISLFFIPGVYMAAQDTRLILVVIPGSAMRSSNTETKAVFRPIARFVGQNRAIEAIATQREESFPSLEKAASSQSRYLHVIRAIYEWGKLKYAGTDMQSSIWKVISVLFIKFKTVFAFVAKRDLILQIRTVTLLQYCIAIFLQADILLLLQYCSNISAMLLQYFCAVVWGIPPRCVPRVITIVPLGISPSVDQHRGLVTLASETFLRSRNILAKCDFEEFLLLGKPIACKKKTRKERQKESGCQEKRGSCPRHVFTAQFLYLAL</sequence>